<gene>
    <name evidence="1" type="primary">CG8037</name>
</gene>
<name>Q95SC1_DROME</name>
<evidence type="ECO:0000313" key="1">
    <source>
        <dbReference type="EMBL" id="AAL28415.1"/>
    </source>
</evidence>
<dbReference type="PROSITE" id="PS51257">
    <property type="entry name" value="PROKAR_LIPOPROTEIN"/>
    <property type="match status" value="1"/>
</dbReference>
<proteinExistence type="evidence at transcript level"/>
<sequence length="22" mass="2291">MRHTYAHTLTPGAGVAACGTFK</sequence>
<dbReference type="AlphaFoldDB" id="Q95SC1"/>
<organism evidence="1">
    <name type="scientific">Drosophila melanogaster</name>
    <name type="common">Fruit fly</name>
    <dbReference type="NCBI Taxonomy" id="7227"/>
    <lineage>
        <taxon>Eukaryota</taxon>
        <taxon>Metazoa</taxon>
        <taxon>Ecdysozoa</taxon>
        <taxon>Arthropoda</taxon>
        <taxon>Hexapoda</taxon>
        <taxon>Insecta</taxon>
        <taxon>Pterygota</taxon>
        <taxon>Neoptera</taxon>
        <taxon>Endopterygota</taxon>
        <taxon>Diptera</taxon>
        <taxon>Brachycera</taxon>
        <taxon>Muscomorpha</taxon>
        <taxon>Ephydroidea</taxon>
        <taxon>Drosophilidae</taxon>
        <taxon>Drosophila</taxon>
        <taxon>Sophophora</taxon>
    </lineage>
</organism>
<protein>
    <submittedName>
        <fullName evidence="1">GM03596p</fullName>
    </submittedName>
</protein>
<reference evidence="1" key="1">
    <citation type="submission" date="2001-10" db="EMBL/GenBank/DDBJ databases">
        <authorList>
            <person name="Stapleton M."/>
            <person name="Brokstein P."/>
            <person name="Hong L."/>
            <person name="Agbayani A."/>
            <person name="Carlson J."/>
            <person name="Champe M."/>
            <person name="Chavez C."/>
            <person name="Dorsett V."/>
            <person name="Farfan D."/>
            <person name="Frise E."/>
            <person name="George R."/>
            <person name="Gonzalez M."/>
            <person name="Guarin H."/>
            <person name="Li P."/>
            <person name="Liao G."/>
            <person name="Miranda A."/>
            <person name="Mungall C.J."/>
            <person name="Nunoo J."/>
            <person name="Pacleb J."/>
            <person name="Paragas V."/>
            <person name="Park S."/>
            <person name="Phouanenavong S."/>
            <person name="Wan K."/>
            <person name="Yu C."/>
            <person name="Lewis S.E."/>
            <person name="Rubin G.M."/>
            <person name="Celniker S."/>
        </authorList>
    </citation>
    <scope>NUCLEOTIDE SEQUENCE</scope>
</reference>
<accession>Q95SC1</accession>
<dbReference type="EMBL" id="AY060867">
    <property type="protein sequence ID" value="AAL28415.1"/>
    <property type="molecule type" value="mRNA"/>
</dbReference>